<proteinExistence type="predicted"/>
<dbReference type="EMBL" id="VTOW01000005">
    <property type="protein sequence ID" value="NKE73211.1"/>
    <property type="molecule type" value="Genomic_DNA"/>
</dbReference>
<evidence type="ECO:0000313" key="2">
    <source>
        <dbReference type="EMBL" id="NKE73211.1"/>
    </source>
</evidence>
<accession>A0A7X6ICV1</accession>
<feature type="region of interest" description="Disordered" evidence="1">
    <location>
        <begin position="128"/>
        <end position="158"/>
    </location>
</feature>
<dbReference type="RefSeq" id="WP_168063148.1">
    <property type="nucleotide sequence ID" value="NZ_VTOW01000005.1"/>
</dbReference>
<keyword evidence="3" id="KW-1185">Reference proteome</keyword>
<protein>
    <submittedName>
        <fullName evidence="2">Uncharacterized protein</fullName>
    </submittedName>
</protein>
<evidence type="ECO:0000313" key="3">
    <source>
        <dbReference type="Proteomes" id="UP000534783"/>
    </source>
</evidence>
<feature type="compositionally biased region" description="Basic and acidic residues" evidence="1">
    <location>
        <begin position="131"/>
        <end position="149"/>
    </location>
</feature>
<dbReference type="AlphaFoldDB" id="A0A7X6ICV1"/>
<gene>
    <name evidence="2" type="ORF">MNODULE_20860</name>
</gene>
<dbReference type="Proteomes" id="UP000534783">
    <property type="component" value="Unassembled WGS sequence"/>
</dbReference>
<comment type="caution">
    <text evidence="2">The sequence shown here is derived from an EMBL/GenBank/DDBJ whole genome shotgun (WGS) entry which is preliminary data.</text>
</comment>
<sequence length="158" mass="17562">MFYHKIVLWIFAAFLFVMTITPPAWAIKPRPPLQLSLQQIPLSGGQSQLMMIARANVDISHVDLSLELPLGLSLVEGEEEWEGPLKKGETKQIELIVQSPNKAPHQVTGKAVIELTAGEKFVEKATLTLNEAKKDSPRRPPSVKRKEGGETILQFKGK</sequence>
<evidence type="ECO:0000256" key="1">
    <source>
        <dbReference type="SAM" id="MobiDB-lite"/>
    </source>
</evidence>
<organism evidence="2 3">
    <name type="scientific">Candidatus Manganitrophus noduliformans</name>
    <dbReference type="NCBI Taxonomy" id="2606439"/>
    <lineage>
        <taxon>Bacteria</taxon>
        <taxon>Pseudomonadati</taxon>
        <taxon>Nitrospirota</taxon>
        <taxon>Nitrospiria</taxon>
        <taxon>Candidatus Troglogloeales</taxon>
        <taxon>Candidatus Manganitrophaceae</taxon>
        <taxon>Candidatus Manganitrophus</taxon>
    </lineage>
</organism>
<name>A0A7X6ICV1_9BACT</name>
<reference evidence="2 3" key="1">
    <citation type="journal article" date="2020" name="Nature">
        <title>Bacterial chemolithoautotrophy via manganese oxidation.</title>
        <authorList>
            <person name="Yu H."/>
            <person name="Leadbetter J.R."/>
        </authorList>
    </citation>
    <scope>NUCLEOTIDE SEQUENCE [LARGE SCALE GENOMIC DNA]</scope>
    <source>
        <strain evidence="2 3">Mn-1</strain>
    </source>
</reference>